<gene>
    <name evidence="4" type="ORF">METZ01_LOCUS228757</name>
</gene>
<dbReference type="AlphaFoldDB" id="A0A382GMQ4"/>
<evidence type="ECO:0000256" key="3">
    <source>
        <dbReference type="ARBA" id="ARBA00023237"/>
    </source>
</evidence>
<keyword evidence="2" id="KW-0472">Membrane</keyword>
<evidence type="ECO:0000256" key="1">
    <source>
        <dbReference type="ARBA" id="ARBA00004442"/>
    </source>
</evidence>
<organism evidence="4">
    <name type="scientific">marine metagenome</name>
    <dbReference type="NCBI Taxonomy" id="408172"/>
    <lineage>
        <taxon>unclassified sequences</taxon>
        <taxon>metagenomes</taxon>
        <taxon>ecological metagenomes</taxon>
    </lineage>
</organism>
<evidence type="ECO:0000256" key="2">
    <source>
        <dbReference type="ARBA" id="ARBA00023136"/>
    </source>
</evidence>
<keyword evidence="3" id="KW-0998">Cell outer membrane</keyword>
<sequence length="253" mass="28225">MRLTSAAFLSLLVCLSAQEYPPPTSLVTIPTAGGLVRGAFSADMRMQRNGGLTTSLAVGLSDRFMFGLSYGASNLIGDDEPVPYPRPEVILKYRLIDEGVAFPGIAFGIDTQGFGNYNDADSLNRYEIKGYGAYLTASKNWRTPLGNLGIHLGANYNFTENVDEDDDPNLFAGFDFEFNPEFSFLMEYNAALNQNDMTAETLALSKGGYLNAGLRWSLFQNLHLDLHFNNLLFDEEKVSYFNREIKVTYIEYF</sequence>
<dbReference type="InterPro" id="IPR036942">
    <property type="entry name" value="Beta-barrel_TonB_sf"/>
</dbReference>
<dbReference type="Gene3D" id="2.40.170.20">
    <property type="entry name" value="TonB-dependent receptor, beta-barrel domain"/>
    <property type="match status" value="1"/>
</dbReference>
<dbReference type="SUPFAM" id="SSF56935">
    <property type="entry name" value="Porins"/>
    <property type="match status" value="1"/>
</dbReference>
<protein>
    <submittedName>
        <fullName evidence="4">Uncharacterized protein</fullName>
    </submittedName>
</protein>
<proteinExistence type="predicted"/>
<evidence type="ECO:0000313" key="4">
    <source>
        <dbReference type="EMBL" id="SVB75903.1"/>
    </source>
</evidence>
<name>A0A382GMQ4_9ZZZZ</name>
<reference evidence="4" key="1">
    <citation type="submission" date="2018-05" db="EMBL/GenBank/DDBJ databases">
        <authorList>
            <person name="Lanie J.A."/>
            <person name="Ng W.-L."/>
            <person name="Kazmierczak K.M."/>
            <person name="Andrzejewski T.M."/>
            <person name="Davidsen T.M."/>
            <person name="Wayne K.J."/>
            <person name="Tettelin H."/>
            <person name="Glass J.I."/>
            <person name="Rusch D."/>
            <person name="Podicherti R."/>
            <person name="Tsui H.-C.T."/>
            <person name="Winkler M.E."/>
        </authorList>
    </citation>
    <scope>NUCLEOTIDE SEQUENCE</scope>
</reference>
<dbReference type="EMBL" id="UINC01056179">
    <property type="protein sequence ID" value="SVB75903.1"/>
    <property type="molecule type" value="Genomic_DNA"/>
</dbReference>
<accession>A0A382GMQ4</accession>
<dbReference type="GO" id="GO:0009279">
    <property type="term" value="C:cell outer membrane"/>
    <property type="evidence" value="ECO:0007669"/>
    <property type="project" value="UniProtKB-SubCell"/>
</dbReference>
<comment type="subcellular location">
    <subcellularLocation>
        <location evidence="1">Cell outer membrane</location>
    </subcellularLocation>
</comment>